<name>A0A8S3AKR3_9BILA</name>
<accession>A0A8S3AKR3</accession>
<feature type="non-terminal residue" evidence="1">
    <location>
        <position position="33"/>
    </location>
</feature>
<evidence type="ECO:0000313" key="2">
    <source>
        <dbReference type="EMBL" id="CAF4980788.1"/>
    </source>
</evidence>
<dbReference type="AlphaFoldDB" id="A0A8S3AKR3"/>
<evidence type="ECO:0000313" key="3">
    <source>
        <dbReference type="Proteomes" id="UP000676336"/>
    </source>
</evidence>
<organism evidence="1 3">
    <name type="scientific">Rotaria magnacalcarata</name>
    <dbReference type="NCBI Taxonomy" id="392030"/>
    <lineage>
        <taxon>Eukaryota</taxon>
        <taxon>Metazoa</taxon>
        <taxon>Spiralia</taxon>
        <taxon>Gnathifera</taxon>
        <taxon>Rotifera</taxon>
        <taxon>Eurotatoria</taxon>
        <taxon>Bdelloidea</taxon>
        <taxon>Philodinida</taxon>
        <taxon>Philodinidae</taxon>
        <taxon>Rotaria</taxon>
    </lineage>
</organism>
<reference evidence="1" key="1">
    <citation type="submission" date="2021-02" db="EMBL/GenBank/DDBJ databases">
        <authorList>
            <person name="Nowell W R."/>
        </authorList>
    </citation>
    <scope>NUCLEOTIDE SEQUENCE</scope>
</reference>
<sequence length="33" mass="3791">MSRNLTFWYSNFIPRFQPIKLDSSSLGVTRTGA</sequence>
<evidence type="ECO:0000313" key="1">
    <source>
        <dbReference type="EMBL" id="CAF4740935.1"/>
    </source>
</evidence>
<dbReference type="Proteomes" id="UP000676336">
    <property type="component" value="Unassembled WGS sequence"/>
</dbReference>
<dbReference type="EMBL" id="CAJOBI010197470">
    <property type="protein sequence ID" value="CAF4980788.1"/>
    <property type="molecule type" value="Genomic_DNA"/>
</dbReference>
<comment type="caution">
    <text evidence="1">The sequence shown here is derived from an EMBL/GenBank/DDBJ whole genome shotgun (WGS) entry which is preliminary data.</text>
</comment>
<proteinExistence type="predicted"/>
<gene>
    <name evidence="1" type="ORF">SMN809_LOCUS44720</name>
    <name evidence="2" type="ORF">SMN809_LOCUS55709</name>
</gene>
<protein>
    <submittedName>
        <fullName evidence="1">Uncharacterized protein</fullName>
    </submittedName>
</protein>
<dbReference type="EMBL" id="CAJOBI010134821">
    <property type="protein sequence ID" value="CAF4740935.1"/>
    <property type="molecule type" value="Genomic_DNA"/>
</dbReference>